<keyword evidence="7" id="KW-1185">Reference proteome</keyword>
<dbReference type="Pfam" id="PF00560">
    <property type="entry name" value="LRR_1"/>
    <property type="match status" value="1"/>
</dbReference>
<keyword evidence="1" id="KW-0433">Leucine-rich repeat</keyword>
<sequence>MMPTMESAFRFFLVLLLLTLRNTQYLVFGYGTGPRVSESDSCPSQCRCIALSHLGYRAMAQRWESLGQLHGLDNTIWKGTEAPIWQEDMDKLRGRDMVCMGLSRIPKHLPSDLTKMTFFGDSSSVPYSNNTFQSGQYLSNQPPSQITEINGDTFQSNHQLRELTISGNRIYTLHPYSFRSLFNLQYLAIPNNNIRHMSAAAFSGLQLLKELRLSDNMIGYISLLTFNPLANLQYLYLNGNKLSKLNRGIFQGLFNLQYLDLSRNQFPDFYDNVFDDVENLKELHMTENLLWVIRPRWFERLTYLKKLELRGNIIIRVETSSFKTLSNLEYLTLSANRITNISENAFGDLINLKNLDLSRNDITKLEPDCFAGLTAIDELDLSVNKISFVHNKTFLSTPNLRRLDMSDNEITDIEEAALQSLKDLQELDLSHNKLKTIRRNTFSGLVELRELNLEHNKIAQIEDNAFSVANLNQLSKLTWLSLQYNKILQLNKYSLYSLPHLKLLNMGHNRLKSFHEKTFHTLSSLRNLILNGNRLRQLPDGLFRNLKQVISLNLKGNRLEVITNDTLSGLKSLEDLNLESNNIENIETDVFMNVPKLTQLNLQDNKLSIVNFTTMRFLDNLRSIDLSGNQLNSVHFPSKSDTNLHYLDLSDNRLESLSEDISNVIFSSASLALWDNPWSCDCQLRWLVENVRQYYIRLERHRETLCRTPSHLSGKQLTEVPPRQYHCDNNSRFQTLKCDTIQIREPVGKEGNANPVRKAKNEARDWHVSLRSLDNLTDWCNGMMLNENWAVTRHSCMRSKLTVPNERIRVKVGAKEERKILLSIDYPQRVIVPDYDISLIRLTPRASGNINSRQPCVLTYTQYHQLSRATGEAVFSSLNSDSVVKRTRLTARTGKLYNECPEKGLICLKMRVRNTTLSIEGVPLSLRYQGIWYFAGLGHLMMKDAGYGTFTPLWNTANWINSVIHEIDTKCEFKNVKDESNKLCKAFNIPGVTQEL</sequence>
<feature type="chain" id="PRO_5041981941" description="LRRCT domain-containing protein" evidence="4">
    <location>
        <begin position="26"/>
        <end position="996"/>
    </location>
</feature>
<dbReference type="SUPFAM" id="SSF50494">
    <property type="entry name" value="Trypsin-like serine proteases"/>
    <property type="match status" value="1"/>
</dbReference>
<feature type="domain" description="LRRCT" evidence="5">
    <location>
        <begin position="676"/>
        <end position="728"/>
    </location>
</feature>
<dbReference type="Proteomes" id="UP001195483">
    <property type="component" value="Unassembled WGS sequence"/>
</dbReference>
<dbReference type="PRINTS" id="PR00019">
    <property type="entry name" value="LEURICHRPT"/>
</dbReference>
<dbReference type="InterPro" id="IPR032675">
    <property type="entry name" value="LRR_dom_sf"/>
</dbReference>
<evidence type="ECO:0000256" key="2">
    <source>
        <dbReference type="ARBA" id="ARBA00022729"/>
    </source>
</evidence>
<dbReference type="PROSITE" id="PS51450">
    <property type="entry name" value="LRR"/>
    <property type="match status" value="9"/>
</dbReference>
<keyword evidence="3" id="KW-0677">Repeat</keyword>
<dbReference type="GO" id="GO:0004252">
    <property type="term" value="F:serine-type endopeptidase activity"/>
    <property type="evidence" value="ECO:0007669"/>
    <property type="project" value="InterPro"/>
</dbReference>
<dbReference type="Pfam" id="PF00089">
    <property type="entry name" value="Trypsin"/>
    <property type="match status" value="1"/>
</dbReference>
<dbReference type="GO" id="GO:0006508">
    <property type="term" value="P:proteolysis"/>
    <property type="evidence" value="ECO:0007669"/>
    <property type="project" value="InterPro"/>
</dbReference>
<dbReference type="EMBL" id="JAEAOA010000708">
    <property type="protein sequence ID" value="KAK3593924.1"/>
    <property type="molecule type" value="Genomic_DNA"/>
</dbReference>
<dbReference type="InterPro" id="IPR003591">
    <property type="entry name" value="Leu-rich_rpt_typical-subtyp"/>
</dbReference>
<dbReference type="SMART" id="SM00365">
    <property type="entry name" value="LRR_SD22"/>
    <property type="match status" value="15"/>
</dbReference>
<dbReference type="InterPro" id="IPR009003">
    <property type="entry name" value="Peptidase_S1_PA"/>
</dbReference>
<feature type="signal peptide" evidence="4">
    <location>
        <begin position="1"/>
        <end position="25"/>
    </location>
</feature>
<dbReference type="Gene3D" id="3.80.10.10">
    <property type="entry name" value="Ribonuclease Inhibitor"/>
    <property type="match status" value="4"/>
</dbReference>
<evidence type="ECO:0000256" key="3">
    <source>
        <dbReference type="ARBA" id="ARBA00022737"/>
    </source>
</evidence>
<dbReference type="InterPro" id="IPR001611">
    <property type="entry name" value="Leu-rich_rpt"/>
</dbReference>
<reference evidence="6" key="2">
    <citation type="journal article" date="2021" name="Genome Biol. Evol.">
        <title>Developing a high-quality reference genome for a parasitic bivalve with doubly uniparental inheritance (Bivalvia: Unionida).</title>
        <authorList>
            <person name="Smith C.H."/>
        </authorList>
    </citation>
    <scope>NUCLEOTIDE SEQUENCE</scope>
    <source>
        <strain evidence="6">CHS0354</strain>
        <tissue evidence="6">Mantle</tissue>
    </source>
</reference>
<protein>
    <recommendedName>
        <fullName evidence="5">LRRCT domain-containing protein</fullName>
    </recommendedName>
</protein>
<dbReference type="PANTHER" id="PTHR24366:SF96">
    <property type="entry name" value="LEUCINE RICH REPEAT CONTAINING 53"/>
    <property type="match status" value="1"/>
</dbReference>
<accession>A0AAE0VXS2</accession>
<proteinExistence type="predicted"/>
<dbReference type="FunFam" id="3.80.10.10:FF:001164">
    <property type="entry name" value="GH01279p"/>
    <property type="match status" value="2"/>
</dbReference>
<reference evidence="6" key="1">
    <citation type="journal article" date="2021" name="Genome Biol. Evol.">
        <title>A High-Quality Reference Genome for a Parasitic Bivalve with Doubly Uniparental Inheritance (Bivalvia: Unionida).</title>
        <authorList>
            <person name="Smith C.H."/>
        </authorList>
    </citation>
    <scope>NUCLEOTIDE SEQUENCE</scope>
    <source>
        <strain evidence="6">CHS0354</strain>
    </source>
</reference>
<keyword evidence="2 4" id="KW-0732">Signal</keyword>
<dbReference type="SMART" id="SM00082">
    <property type="entry name" value="LRRCT"/>
    <property type="match status" value="1"/>
</dbReference>
<dbReference type="SUPFAM" id="SSF52058">
    <property type="entry name" value="L domain-like"/>
    <property type="match status" value="2"/>
</dbReference>
<comment type="caution">
    <text evidence="6">The sequence shown here is derived from an EMBL/GenBank/DDBJ whole genome shotgun (WGS) entry which is preliminary data.</text>
</comment>
<dbReference type="AlphaFoldDB" id="A0AAE0VXS2"/>
<dbReference type="InterPro" id="IPR001254">
    <property type="entry name" value="Trypsin_dom"/>
</dbReference>
<dbReference type="PANTHER" id="PTHR24366">
    <property type="entry name" value="IG(IMMUNOGLOBULIN) AND LRR(LEUCINE RICH REPEAT) DOMAINS"/>
    <property type="match status" value="1"/>
</dbReference>
<evidence type="ECO:0000256" key="4">
    <source>
        <dbReference type="SAM" id="SignalP"/>
    </source>
</evidence>
<dbReference type="Pfam" id="PF13855">
    <property type="entry name" value="LRR_8"/>
    <property type="match status" value="4"/>
</dbReference>
<evidence type="ECO:0000313" key="7">
    <source>
        <dbReference type="Proteomes" id="UP001195483"/>
    </source>
</evidence>
<organism evidence="6 7">
    <name type="scientific">Potamilus streckersoni</name>
    <dbReference type="NCBI Taxonomy" id="2493646"/>
    <lineage>
        <taxon>Eukaryota</taxon>
        <taxon>Metazoa</taxon>
        <taxon>Spiralia</taxon>
        <taxon>Lophotrochozoa</taxon>
        <taxon>Mollusca</taxon>
        <taxon>Bivalvia</taxon>
        <taxon>Autobranchia</taxon>
        <taxon>Heteroconchia</taxon>
        <taxon>Palaeoheterodonta</taxon>
        <taxon>Unionida</taxon>
        <taxon>Unionoidea</taxon>
        <taxon>Unionidae</taxon>
        <taxon>Ambleminae</taxon>
        <taxon>Lampsilini</taxon>
        <taxon>Potamilus</taxon>
    </lineage>
</organism>
<dbReference type="Gene3D" id="2.40.10.10">
    <property type="entry name" value="Trypsin-like serine proteases"/>
    <property type="match status" value="1"/>
</dbReference>
<evidence type="ECO:0000313" key="6">
    <source>
        <dbReference type="EMBL" id="KAK3593924.1"/>
    </source>
</evidence>
<evidence type="ECO:0000256" key="1">
    <source>
        <dbReference type="ARBA" id="ARBA00022614"/>
    </source>
</evidence>
<dbReference type="InterPro" id="IPR000483">
    <property type="entry name" value="Cys-rich_flank_reg_C"/>
</dbReference>
<gene>
    <name evidence="6" type="ORF">CHS0354_011528</name>
</gene>
<dbReference type="InterPro" id="IPR043504">
    <property type="entry name" value="Peptidase_S1_PA_chymotrypsin"/>
</dbReference>
<evidence type="ECO:0000259" key="5">
    <source>
        <dbReference type="SMART" id="SM00082"/>
    </source>
</evidence>
<name>A0AAE0VXS2_9BIVA</name>
<reference evidence="6" key="3">
    <citation type="submission" date="2023-05" db="EMBL/GenBank/DDBJ databases">
        <authorList>
            <person name="Smith C.H."/>
        </authorList>
    </citation>
    <scope>NUCLEOTIDE SEQUENCE</scope>
    <source>
        <strain evidence="6">CHS0354</strain>
        <tissue evidence="6">Mantle</tissue>
    </source>
</reference>
<dbReference type="SMART" id="SM00369">
    <property type="entry name" value="LRR_TYP"/>
    <property type="match status" value="20"/>
</dbReference>